<dbReference type="AlphaFoldDB" id="A0A9P0PAG2"/>
<reference evidence="2" key="1">
    <citation type="submission" date="2022-03" db="EMBL/GenBank/DDBJ databases">
        <authorList>
            <person name="Sayadi A."/>
        </authorList>
    </citation>
    <scope>NUCLEOTIDE SEQUENCE</scope>
</reference>
<evidence type="ECO:0000313" key="3">
    <source>
        <dbReference type="Proteomes" id="UP001152888"/>
    </source>
</evidence>
<accession>A0A9P0PAG2</accession>
<dbReference type="OrthoDB" id="6929715at2759"/>
<proteinExistence type="predicted"/>
<evidence type="ECO:0000256" key="1">
    <source>
        <dbReference type="SAM" id="MobiDB-lite"/>
    </source>
</evidence>
<organism evidence="2 3">
    <name type="scientific">Acanthoscelides obtectus</name>
    <name type="common">Bean weevil</name>
    <name type="synonym">Bruchus obtectus</name>
    <dbReference type="NCBI Taxonomy" id="200917"/>
    <lineage>
        <taxon>Eukaryota</taxon>
        <taxon>Metazoa</taxon>
        <taxon>Ecdysozoa</taxon>
        <taxon>Arthropoda</taxon>
        <taxon>Hexapoda</taxon>
        <taxon>Insecta</taxon>
        <taxon>Pterygota</taxon>
        <taxon>Neoptera</taxon>
        <taxon>Endopterygota</taxon>
        <taxon>Coleoptera</taxon>
        <taxon>Polyphaga</taxon>
        <taxon>Cucujiformia</taxon>
        <taxon>Chrysomeloidea</taxon>
        <taxon>Chrysomelidae</taxon>
        <taxon>Bruchinae</taxon>
        <taxon>Bruchini</taxon>
        <taxon>Acanthoscelides</taxon>
    </lineage>
</organism>
<comment type="caution">
    <text evidence="2">The sequence shown here is derived from an EMBL/GenBank/DDBJ whole genome shotgun (WGS) entry which is preliminary data.</text>
</comment>
<feature type="region of interest" description="Disordered" evidence="1">
    <location>
        <begin position="88"/>
        <end position="134"/>
    </location>
</feature>
<gene>
    <name evidence="2" type="ORF">ACAOBT_LOCUS10922</name>
</gene>
<feature type="compositionally biased region" description="Polar residues" evidence="1">
    <location>
        <begin position="93"/>
        <end position="134"/>
    </location>
</feature>
<name>A0A9P0PAG2_ACAOB</name>
<protein>
    <submittedName>
        <fullName evidence="2">Uncharacterized protein</fullName>
    </submittedName>
</protein>
<keyword evidence="3" id="KW-1185">Reference proteome</keyword>
<sequence>MKCVLCGESTLQKTIKFTLDKLQKCLNVLEYRRSKPVVGKSRTTYDNLELSIESSLNEVYYSQCYKLFTAMKIPRDFQYLQPQQSVMDHDNASEVSGNISESHPSVSGECSKSHATVDSASTEAVGTSTDEYAI</sequence>
<dbReference type="Proteomes" id="UP001152888">
    <property type="component" value="Unassembled WGS sequence"/>
</dbReference>
<evidence type="ECO:0000313" key="2">
    <source>
        <dbReference type="EMBL" id="CAH1974162.1"/>
    </source>
</evidence>
<dbReference type="EMBL" id="CAKOFQ010006820">
    <property type="protein sequence ID" value="CAH1974162.1"/>
    <property type="molecule type" value="Genomic_DNA"/>
</dbReference>